<gene>
    <name evidence="5" type="primary">speG</name>
    <name evidence="5" type="ORF">NCTC4824_02260</name>
</gene>
<dbReference type="AlphaFoldDB" id="A0A2X4W3G3"/>
<comment type="similarity">
    <text evidence="3">Belongs to the acetyltransferase family. RimJ subfamily.</text>
</comment>
<evidence type="ECO:0000313" key="5">
    <source>
        <dbReference type="EMBL" id="SQI58706.1"/>
    </source>
</evidence>
<dbReference type="InterPro" id="IPR016181">
    <property type="entry name" value="Acyl_CoA_acyltransferase"/>
</dbReference>
<dbReference type="KEGG" id="blen:NCTC4824_02260"/>
<sequence>MIGSSELKVKDTINRSGAIAYIVNPDYWGKGIATEVAKLLIHIGFKDFHLHRIYAMCDSRNIASSKVLEKVGMTKDGYMRENLFIKNGWRDSLLYSILDREYSQYPK</sequence>
<organism evidence="5 6">
    <name type="scientific">Lederbergia lenta</name>
    <name type="common">Bacillus lentus</name>
    <dbReference type="NCBI Taxonomy" id="1467"/>
    <lineage>
        <taxon>Bacteria</taxon>
        <taxon>Bacillati</taxon>
        <taxon>Bacillota</taxon>
        <taxon>Bacilli</taxon>
        <taxon>Bacillales</taxon>
        <taxon>Bacillaceae</taxon>
        <taxon>Lederbergia</taxon>
    </lineage>
</organism>
<dbReference type="Pfam" id="PF13302">
    <property type="entry name" value="Acetyltransf_3"/>
    <property type="match status" value="1"/>
</dbReference>
<evidence type="ECO:0000256" key="1">
    <source>
        <dbReference type="ARBA" id="ARBA00022679"/>
    </source>
</evidence>
<dbReference type="PROSITE" id="PS51186">
    <property type="entry name" value="GNAT"/>
    <property type="match status" value="1"/>
</dbReference>
<proteinExistence type="inferred from homology"/>
<name>A0A2X4W3G3_LEDLE</name>
<accession>A0A2X4W3G3</accession>
<dbReference type="SUPFAM" id="SSF55729">
    <property type="entry name" value="Acyl-CoA N-acyltransferases (Nat)"/>
    <property type="match status" value="1"/>
</dbReference>
<evidence type="ECO:0000313" key="6">
    <source>
        <dbReference type="Proteomes" id="UP000249134"/>
    </source>
</evidence>
<dbReference type="STRING" id="1348624.GCA_001591545_01313"/>
<dbReference type="Gene3D" id="3.40.630.30">
    <property type="match status" value="1"/>
</dbReference>
<dbReference type="PANTHER" id="PTHR43792">
    <property type="entry name" value="GNAT FAMILY, PUTATIVE (AFU_ORTHOLOGUE AFUA_3G00765)-RELATED-RELATED"/>
    <property type="match status" value="1"/>
</dbReference>
<dbReference type="InterPro" id="IPR000182">
    <property type="entry name" value="GNAT_dom"/>
</dbReference>
<dbReference type="Proteomes" id="UP000249134">
    <property type="component" value="Chromosome 1"/>
</dbReference>
<keyword evidence="1 5" id="KW-0808">Transferase</keyword>
<dbReference type="GO" id="GO:0004145">
    <property type="term" value="F:diamine N-acetyltransferase activity"/>
    <property type="evidence" value="ECO:0007669"/>
    <property type="project" value="UniProtKB-EC"/>
</dbReference>
<keyword evidence="6" id="KW-1185">Reference proteome</keyword>
<dbReference type="EC" id="2.3.1.57" evidence="5"/>
<dbReference type="PANTHER" id="PTHR43792:SF8">
    <property type="entry name" value="[RIBOSOMAL PROTEIN US5]-ALANINE N-ACETYLTRANSFERASE"/>
    <property type="match status" value="1"/>
</dbReference>
<dbReference type="EMBL" id="LS483476">
    <property type="protein sequence ID" value="SQI58706.1"/>
    <property type="molecule type" value="Genomic_DNA"/>
</dbReference>
<feature type="domain" description="N-acetyltransferase" evidence="4">
    <location>
        <begin position="1"/>
        <end position="100"/>
    </location>
</feature>
<dbReference type="InterPro" id="IPR051531">
    <property type="entry name" value="N-acetyltransferase"/>
</dbReference>
<evidence type="ECO:0000256" key="3">
    <source>
        <dbReference type="ARBA" id="ARBA00038502"/>
    </source>
</evidence>
<keyword evidence="2 5" id="KW-0012">Acyltransferase</keyword>
<reference evidence="5 6" key="1">
    <citation type="submission" date="2018-06" db="EMBL/GenBank/DDBJ databases">
        <authorList>
            <consortium name="Pathogen Informatics"/>
            <person name="Doyle S."/>
        </authorList>
    </citation>
    <scope>NUCLEOTIDE SEQUENCE [LARGE SCALE GENOMIC DNA]</scope>
    <source>
        <strain evidence="5 6">NCTC4824</strain>
    </source>
</reference>
<evidence type="ECO:0000256" key="2">
    <source>
        <dbReference type="ARBA" id="ARBA00023315"/>
    </source>
</evidence>
<evidence type="ECO:0000259" key="4">
    <source>
        <dbReference type="PROSITE" id="PS51186"/>
    </source>
</evidence>
<protein>
    <submittedName>
        <fullName evidence="5">Acetyltransferase</fullName>
        <ecNumber evidence="5">2.3.1.57</ecNumber>
    </submittedName>
</protein>